<comment type="caution">
    <text evidence="1">The sequence shown here is derived from an EMBL/GenBank/DDBJ whole genome shotgun (WGS) entry which is preliminary data.</text>
</comment>
<evidence type="ECO:0000313" key="1">
    <source>
        <dbReference type="EMBL" id="GAB0173403.1"/>
    </source>
</evidence>
<protein>
    <submittedName>
        <fullName evidence="1">Uncharacterized protein</fullName>
    </submittedName>
</protein>
<dbReference type="EMBL" id="BAAFHN010000036">
    <property type="protein sequence ID" value="GAB0173403.1"/>
    <property type="molecule type" value="Genomic_DNA"/>
</dbReference>
<name>A0ABQ0D4X5_9HELI</name>
<organism evidence="1 2">
    <name type="scientific">Helicobacter trogontum</name>
    <dbReference type="NCBI Taxonomy" id="50960"/>
    <lineage>
        <taxon>Bacteria</taxon>
        <taxon>Pseudomonadati</taxon>
        <taxon>Campylobacterota</taxon>
        <taxon>Epsilonproteobacteria</taxon>
        <taxon>Campylobacterales</taxon>
        <taxon>Helicobacteraceae</taxon>
        <taxon>Helicobacter</taxon>
    </lineage>
</organism>
<dbReference type="Proteomes" id="UP001562457">
    <property type="component" value="Unassembled WGS sequence"/>
</dbReference>
<keyword evidence="2" id="KW-1185">Reference proteome</keyword>
<reference evidence="1 2" key="1">
    <citation type="submission" date="2024-06" db="EMBL/GenBank/DDBJ databases">
        <title>Draft genome sequence of Helicobacter trogontum NHP16-4001.</title>
        <authorList>
            <person name="Rimbara E."/>
            <person name="Suzuki M."/>
        </authorList>
    </citation>
    <scope>NUCLEOTIDE SEQUENCE [LARGE SCALE GENOMIC DNA]</scope>
    <source>
        <strain evidence="1 2">NHP16-4001</strain>
    </source>
</reference>
<evidence type="ECO:0000313" key="2">
    <source>
        <dbReference type="Proteomes" id="UP001562457"/>
    </source>
</evidence>
<gene>
    <name evidence="1" type="ORF">NHP164001_14220</name>
</gene>
<sequence length="502" mass="58007">MQDAIFTHHEVNIWNKITKEAEHITEKHDFTSQERMRLHELNSILHILKSYRPSPNGNGIKWSKEEKEAFIKLSYKKQRKMIVRKSELKSTLFPYVSVDYEPYTYSERMSDMAKRTYTKANKLLDKHSNTDFNLLDSTIQQEILQNLRIAYKEQYLKAGVKLSTLLFKKASLKGGDESKKEILECVKITKDLLNKKIPEMSYMYYQLYKWSNDNERLFHTELTPYSLGLVREEARECYNHALECVVWEAIDEEAQRKGMRGTIFAAELYLAAAIKYQSPLAFSLAASNYAAQGVWTTDYALIPYHACLRCAIALGNSNAIQKLASDYTQGLFMQHASRLRANTMWSYAQKSPQQRGLINGLDPYFDEKFSPDLIIDLSAYVDGCTYGGSIDMMGLVLAREQGLIKDPRDKDSTPESIKQYYLMMWQIVVNRSKTYTYKGITPYNLLSDQIYSNLTYGLPSARPYIFPKEVLSLKIDFTKGLDGYGKEMDEESLNKLIAEDKE</sequence>
<proteinExistence type="predicted"/>
<dbReference type="RefSeq" id="WP_369607570.1">
    <property type="nucleotide sequence ID" value="NZ_BAAFHN010000036.1"/>
</dbReference>
<accession>A0ABQ0D4X5</accession>